<dbReference type="RefSeq" id="WP_074618307.1">
    <property type="nucleotide sequence ID" value="NZ_CP029487.1"/>
</dbReference>
<organism evidence="2 3">
    <name type="scientific">Eubacterium maltosivorans</name>
    <dbReference type="NCBI Taxonomy" id="2041044"/>
    <lineage>
        <taxon>Bacteria</taxon>
        <taxon>Bacillati</taxon>
        <taxon>Bacillota</taxon>
        <taxon>Clostridia</taxon>
        <taxon>Eubacteriales</taxon>
        <taxon>Eubacteriaceae</taxon>
        <taxon>Eubacterium</taxon>
    </lineage>
</organism>
<name>A0A4P9CB57_EUBML</name>
<proteinExistence type="predicted"/>
<keyword evidence="3" id="KW-1185">Reference proteome</keyword>
<dbReference type="EMBL" id="CP029487">
    <property type="protein sequence ID" value="QCT72723.1"/>
    <property type="molecule type" value="Genomic_DNA"/>
</dbReference>
<dbReference type="Proteomes" id="UP000218387">
    <property type="component" value="Chromosome"/>
</dbReference>
<dbReference type="AlphaFoldDB" id="A0A4P9CB57"/>
<evidence type="ECO:0000256" key="1">
    <source>
        <dbReference type="SAM" id="MobiDB-lite"/>
    </source>
</evidence>
<feature type="region of interest" description="Disordered" evidence="1">
    <location>
        <begin position="1"/>
        <end position="24"/>
    </location>
</feature>
<evidence type="ECO:0000313" key="3">
    <source>
        <dbReference type="Proteomes" id="UP000218387"/>
    </source>
</evidence>
<accession>A0A4P9CB57</accession>
<evidence type="ECO:0008006" key="4">
    <source>
        <dbReference type="Google" id="ProtNLM"/>
    </source>
</evidence>
<gene>
    <name evidence="2" type="ORF">CPZ25_015765</name>
</gene>
<protein>
    <recommendedName>
        <fullName evidence="4">LtrC-like protein</fullName>
    </recommendedName>
</protein>
<dbReference type="KEGG" id="emt:CPZ25_015765"/>
<reference evidence="2 3" key="1">
    <citation type="submission" date="2018-05" db="EMBL/GenBank/DDBJ databases">
        <title>Genome comparison of Eubacterium sp.</title>
        <authorList>
            <person name="Feng Y."/>
            <person name="Sanchez-Andrea I."/>
            <person name="Stams A.J.M."/>
            <person name="De Vos W.M."/>
        </authorList>
    </citation>
    <scope>NUCLEOTIDE SEQUENCE [LARGE SCALE GENOMIC DNA]</scope>
    <source>
        <strain evidence="2 3">YI</strain>
    </source>
</reference>
<evidence type="ECO:0000313" key="2">
    <source>
        <dbReference type="EMBL" id="QCT72723.1"/>
    </source>
</evidence>
<sequence length="295" mass="33170">MSNLYDLFGQEEPEQKPRNNQKWQAEQKANREYCYTQIEKALETIGKSPELFQGYLNVQANFEYYTARNALLIQVQRETATKIADSTTWKEQGIFVKQSEFRNPILILEPGNPYTRDDGTTGQSFKAKKMYDITQTTCRVRSQKTGKLDDRMLIKSLISKAPVKILTAEAVNHPLAVDFDMDKECVVVEKGLNPDAMYQGIAAALAKSELALNGCDTKTLDFKAQAAAYMICRQAGVSTACFDFSKLPDFLTSAEPQQVGAELTAIKDAMAEVSMRVKYNLQQMVQQKSRADPAR</sequence>